<comment type="caution">
    <text evidence="1">The sequence shown here is derived from an EMBL/GenBank/DDBJ whole genome shotgun (WGS) entry which is preliminary data.</text>
</comment>
<dbReference type="AlphaFoldDB" id="A0ABC8U6C1"/>
<dbReference type="Proteomes" id="UP001642360">
    <property type="component" value="Unassembled WGS sequence"/>
</dbReference>
<gene>
    <name evidence="1" type="ORF">ILEXP_LOCUS46755</name>
</gene>
<name>A0ABC8U6C1_9AQUA</name>
<sequence length="73" mass="8331">MIVAMVVYRFLMLDHVLDYNDYYNICRENGLIIVGDPLPLVIDCLFVSTSLLDLGSHRPCHSRQYSGLKGNLE</sequence>
<dbReference type="EMBL" id="CAUOFW020006946">
    <property type="protein sequence ID" value="CAK9176885.1"/>
    <property type="molecule type" value="Genomic_DNA"/>
</dbReference>
<organism evidence="1 2">
    <name type="scientific">Ilex paraguariensis</name>
    <name type="common">yerba mate</name>
    <dbReference type="NCBI Taxonomy" id="185542"/>
    <lineage>
        <taxon>Eukaryota</taxon>
        <taxon>Viridiplantae</taxon>
        <taxon>Streptophyta</taxon>
        <taxon>Embryophyta</taxon>
        <taxon>Tracheophyta</taxon>
        <taxon>Spermatophyta</taxon>
        <taxon>Magnoliopsida</taxon>
        <taxon>eudicotyledons</taxon>
        <taxon>Gunneridae</taxon>
        <taxon>Pentapetalae</taxon>
        <taxon>asterids</taxon>
        <taxon>campanulids</taxon>
        <taxon>Aquifoliales</taxon>
        <taxon>Aquifoliaceae</taxon>
        <taxon>Ilex</taxon>
    </lineage>
</organism>
<evidence type="ECO:0000313" key="1">
    <source>
        <dbReference type="EMBL" id="CAK9176885.1"/>
    </source>
</evidence>
<reference evidence="1 2" key="1">
    <citation type="submission" date="2024-02" db="EMBL/GenBank/DDBJ databases">
        <authorList>
            <person name="Vignale AGUSTIN F."/>
            <person name="Sosa J E."/>
            <person name="Modenutti C."/>
        </authorList>
    </citation>
    <scope>NUCLEOTIDE SEQUENCE [LARGE SCALE GENOMIC DNA]</scope>
</reference>
<proteinExistence type="predicted"/>
<accession>A0ABC8U6C1</accession>
<keyword evidence="2" id="KW-1185">Reference proteome</keyword>
<evidence type="ECO:0000313" key="2">
    <source>
        <dbReference type="Proteomes" id="UP001642360"/>
    </source>
</evidence>
<protein>
    <submittedName>
        <fullName evidence="1">Uncharacterized protein</fullName>
    </submittedName>
</protein>